<dbReference type="EMBL" id="CAEKDK010000008">
    <property type="protein sequence ID" value="CAB4291314.1"/>
    <property type="molecule type" value="Genomic_DNA"/>
</dbReference>
<evidence type="ECO:0000313" key="1">
    <source>
        <dbReference type="EMBL" id="CAB4291314.1"/>
    </source>
</evidence>
<organism evidence="1 2">
    <name type="scientific">Prunus armeniaca</name>
    <name type="common">Apricot</name>
    <name type="synonym">Armeniaca vulgaris</name>
    <dbReference type="NCBI Taxonomy" id="36596"/>
    <lineage>
        <taxon>Eukaryota</taxon>
        <taxon>Viridiplantae</taxon>
        <taxon>Streptophyta</taxon>
        <taxon>Embryophyta</taxon>
        <taxon>Tracheophyta</taxon>
        <taxon>Spermatophyta</taxon>
        <taxon>Magnoliopsida</taxon>
        <taxon>eudicotyledons</taxon>
        <taxon>Gunneridae</taxon>
        <taxon>Pentapetalae</taxon>
        <taxon>rosids</taxon>
        <taxon>fabids</taxon>
        <taxon>Rosales</taxon>
        <taxon>Rosaceae</taxon>
        <taxon>Amygdaloideae</taxon>
        <taxon>Amygdaleae</taxon>
        <taxon>Prunus</taxon>
    </lineage>
</organism>
<dbReference type="Proteomes" id="UP000507222">
    <property type="component" value="Unassembled WGS sequence"/>
</dbReference>
<gene>
    <name evidence="1" type="ORF">CURHAP_LOCUS51586</name>
</gene>
<reference evidence="1 2" key="1">
    <citation type="submission" date="2020-05" db="EMBL/GenBank/DDBJ databases">
        <authorList>
            <person name="Campoy J."/>
            <person name="Schneeberger K."/>
            <person name="Spophaly S."/>
        </authorList>
    </citation>
    <scope>NUCLEOTIDE SEQUENCE [LARGE SCALE GENOMIC DNA]</scope>
    <source>
        <strain evidence="1">PruArmRojPasFocal</strain>
    </source>
</reference>
<proteinExistence type="predicted"/>
<sequence length="221" mass="24211">MAQTTMHEPARPRLVASQKDVGFQEPLLIHSAKMYPLTVLDDPELQDSDHRVLQNPIQDAAFKIGVSLIDDDFVNCLDENAEKLSSNVVENVALRQPKPLTMSNDKKQLESVIIVEDVTDTITPGIQFSSVVSPYSVDEPIGDLISPTATEVESIIPESEYEDDRVSEGDKNESFSDAMIAEMEASIYGLQAPASSYRAMHNRVTYLDEIGPSAMLVAAAA</sequence>
<evidence type="ECO:0000313" key="2">
    <source>
        <dbReference type="Proteomes" id="UP000507222"/>
    </source>
</evidence>
<dbReference type="AlphaFoldDB" id="A0A6J5VUS3"/>
<protein>
    <submittedName>
        <fullName evidence="1">Uncharacterized protein</fullName>
    </submittedName>
</protein>
<accession>A0A6J5VUS3</accession>
<name>A0A6J5VUS3_PRUAR</name>